<feature type="compositionally biased region" description="Basic and acidic residues" evidence="1">
    <location>
        <begin position="1"/>
        <end position="16"/>
    </location>
</feature>
<proteinExistence type="predicted"/>
<protein>
    <submittedName>
        <fullName evidence="2">Uncharacterized protein</fullName>
    </submittedName>
</protein>
<dbReference type="AlphaFoldDB" id="A0A0A9FDD5"/>
<evidence type="ECO:0000256" key="1">
    <source>
        <dbReference type="SAM" id="MobiDB-lite"/>
    </source>
</evidence>
<dbReference type="EMBL" id="GBRH01191618">
    <property type="protein sequence ID" value="JAE06278.1"/>
    <property type="molecule type" value="Transcribed_RNA"/>
</dbReference>
<reference evidence="2" key="1">
    <citation type="submission" date="2014-09" db="EMBL/GenBank/DDBJ databases">
        <authorList>
            <person name="Magalhaes I.L.F."/>
            <person name="Oliveira U."/>
            <person name="Santos F.R."/>
            <person name="Vidigal T.H.D.A."/>
            <person name="Brescovit A.D."/>
            <person name="Santos A.J."/>
        </authorList>
    </citation>
    <scope>NUCLEOTIDE SEQUENCE</scope>
    <source>
        <tissue evidence="2">Shoot tissue taken approximately 20 cm above the soil surface</tissue>
    </source>
</reference>
<accession>A0A0A9FDD5</accession>
<sequence>MAEQREQRCQHQDKTSRLATATGKAKKANSISWVVLQETKMEKKWRERGRRGS</sequence>
<evidence type="ECO:0000313" key="2">
    <source>
        <dbReference type="EMBL" id="JAE06278.1"/>
    </source>
</evidence>
<reference evidence="2" key="2">
    <citation type="journal article" date="2015" name="Data Brief">
        <title>Shoot transcriptome of the giant reed, Arundo donax.</title>
        <authorList>
            <person name="Barrero R.A."/>
            <person name="Guerrero F.D."/>
            <person name="Moolhuijzen P."/>
            <person name="Goolsby J.A."/>
            <person name="Tidwell J."/>
            <person name="Bellgard S.E."/>
            <person name="Bellgard M.I."/>
        </authorList>
    </citation>
    <scope>NUCLEOTIDE SEQUENCE</scope>
    <source>
        <tissue evidence="2">Shoot tissue taken approximately 20 cm above the soil surface</tissue>
    </source>
</reference>
<name>A0A0A9FDD5_ARUDO</name>
<organism evidence="2">
    <name type="scientific">Arundo donax</name>
    <name type="common">Giant reed</name>
    <name type="synonym">Donax arundinaceus</name>
    <dbReference type="NCBI Taxonomy" id="35708"/>
    <lineage>
        <taxon>Eukaryota</taxon>
        <taxon>Viridiplantae</taxon>
        <taxon>Streptophyta</taxon>
        <taxon>Embryophyta</taxon>
        <taxon>Tracheophyta</taxon>
        <taxon>Spermatophyta</taxon>
        <taxon>Magnoliopsida</taxon>
        <taxon>Liliopsida</taxon>
        <taxon>Poales</taxon>
        <taxon>Poaceae</taxon>
        <taxon>PACMAD clade</taxon>
        <taxon>Arundinoideae</taxon>
        <taxon>Arundineae</taxon>
        <taxon>Arundo</taxon>
    </lineage>
</organism>
<feature type="region of interest" description="Disordered" evidence="1">
    <location>
        <begin position="1"/>
        <end position="24"/>
    </location>
</feature>